<evidence type="ECO:0000313" key="4">
    <source>
        <dbReference type="Proteomes" id="UP000029453"/>
    </source>
</evidence>
<organism evidence="3 4">
    <name type="scientific">Paenibacillus popilliae ATCC 14706</name>
    <dbReference type="NCBI Taxonomy" id="1212764"/>
    <lineage>
        <taxon>Bacteria</taxon>
        <taxon>Bacillati</taxon>
        <taxon>Bacillota</taxon>
        <taxon>Bacilli</taxon>
        <taxon>Bacillales</taxon>
        <taxon>Paenibacillaceae</taxon>
        <taxon>Paenibacillus</taxon>
    </lineage>
</organism>
<sequence>MAWSALCGAAAAGILFGVCLWWSDRHLFALRSSVEADYKQELERLERLVAEQQKQQSTIWVFERPLQAGTRISKADLMRRDIAESAVTVGWVQHASDAIGKVLKIDVSAKTPVLASLLHEKARLADDMRWVETAIIQLPLLLSKRDTIDVRIRFPDGQDYVVLSRKAVHDLQGPIVWLQMDERERLSFSSGCVDAYLHGGQIYALRYIEPQLQKDAVVNYPSNEQVLKLMQSNPNIVKQANAAFMSRLRQQMEKAWADKSDAHSGARMSPEHGRPATGYPVSARATEESPLTGRVPQAVRDSPFVGPKGGTFAEPLAQDTQRLFPNTVPEGAGKAKDTDGRSTEPMHPDGADHSFPEKSSQQGAGGFGHHAEDAAEHESIFSEPVRRYRQKWK</sequence>
<dbReference type="OrthoDB" id="2840666at2"/>
<feature type="compositionally biased region" description="Basic and acidic residues" evidence="1">
    <location>
        <begin position="369"/>
        <end position="386"/>
    </location>
</feature>
<dbReference type="SMART" id="SM00858">
    <property type="entry name" value="SAF"/>
    <property type="match status" value="1"/>
</dbReference>
<evidence type="ECO:0000259" key="2">
    <source>
        <dbReference type="SMART" id="SM00858"/>
    </source>
</evidence>
<feature type="compositionally biased region" description="Basic and acidic residues" evidence="1">
    <location>
        <begin position="333"/>
        <end position="356"/>
    </location>
</feature>
<name>M9LEZ2_PAEPP</name>
<feature type="domain" description="SAF" evidence="2">
    <location>
        <begin position="57"/>
        <end position="119"/>
    </location>
</feature>
<proteinExistence type="predicted"/>
<accession>M9LEZ2</accession>
<dbReference type="AlphaFoldDB" id="M9LEZ2"/>
<keyword evidence="4" id="KW-1185">Reference proteome</keyword>
<dbReference type="EMBL" id="BALG01000002">
    <property type="protein sequence ID" value="GAC40715.1"/>
    <property type="molecule type" value="Genomic_DNA"/>
</dbReference>
<dbReference type="CDD" id="cd11614">
    <property type="entry name" value="SAF_CpaB_FlgA_like"/>
    <property type="match status" value="1"/>
</dbReference>
<evidence type="ECO:0000313" key="3">
    <source>
        <dbReference type="EMBL" id="GAC40715.1"/>
    </source>
</evidence>
<protein>
    <recommendedName>
        <fullName evidence="2">SAF domain-containing protein</fullName>
    </recommendedName>
</protein>
<reference evidence="3 4" key="1">
    <citation type="submission" date="2012-10" db="EMBL/GenBank/DDBJ databases">
        <title>Draft Genome Sequence of Paenibacillus popilliae ATCC 14706T.</title>
        <authorList>
            <person name="Iiyama K."/>
            <person name="Mori K."/>
            <person name="Mon H."/>
            <person name="Chieda Y."/>
            <person name="Lee J.M."/>
            <person name="Kusakabe T."/>
            <person name="Tashiro K."/>
            <person name="Asano S."/>
            <person name="Yasunaga-Aoki C."/>
            <person name="Shimizu S."/>
        </authorList>
    </citation>
    <scope>NUCLEOTIDE SEQUENCE [LARGE SCALE GENOMIC DNA]</scope>
    <source>
        <strain evidence="3 4">ATCC 14706</strain>
    </source>
</reference>
<feature type="region of interest" description="Disordered" evidence="1">
    <location>
        <begin position="255"/>
        <end position="393"/>
    </location>
</feature>
<dbReference type="InterPro" id="IPR013974">
    <property type="entry name" value="SAF"/>
</dbReference>
<comment type="caution">
    <text evidence="3">The sequence shown here is derived from an EMBL/GenBank/DDBJ whole genome shotgun (WGS) entry which is preliminary data.</text>
</comment>
<dbReference type="Proteomes" id="UP000029453">
    <property type="component" value="Unassembled WGS sequence"/>
</dbReference>
<feature type="compositionally biased region" description="Basic and acidic residues" evidence="1">
    <location>
        <begin position="255"/>
        <end position="274"/>
    </location>
</feature>
<evidence type="ECO:0000256" key="1">
    <source>
        <dbReference type="SAM" id="MobiDB-lite"/>
    </source>
</evidence>
<gene>
    <name evidence="3" type="ORF">PPOP_0042</name>
</gene>